<dbReference type="Gramene" id="Psat06G0392700-T1">
    <property type="protein sequence ID" value="KAI5398327.1"/>
    <property type="gene ID" value="KIW84_063927"/>
</dbReference>
<feature type="region of interest" description="Disordered" evidence="1">
    <location>
        <begin position="209"/>
        <end position="241"/>
    </location>
</feature>
<gene>
    <name evidence="3" type="ORF">KIW84_063927</name>
</gene>
<accession>A0A9D4WB53</accession>
<evidence type="ECO:0000259" key="2">
    <source>
        <dbReference type="Pfam" id="PF20167"/>
    </source>
</evidence>
<evidence type="ECO:0000313" key="4">
    <source>
        <dbReference type="Proteomes" id="UP001058974"/>
    </source>
</evidence>
<keyword evidence="4" id="KW-1185">Reference proteome</keyword>
<protein>
    <recommendedName>
        <fullName evidence="2">Putative plant transposon protein domain-containing protein</fullName>
    </recommendedName>
</protein>
<proteinExistence type="predicted"/>
<dbReference type="Proteomes" id="UP001058974">
    <property type="component" value="Chromosome 6"/>
</dbReference>
<dbReference type="AlphaFoldDB" id="A0A9D4WB53"/>
<name>A0A9D4WB53_PEA</name>
<feature type="domain" description="Putative plant transposon protein" evidence="2">
    <location>
        <begin position="6"/>
        <end position="164"/>
    </location>
</feature>
<evidence type="ECO:0000256" key="1">
    <source>
        <dbReference type="SAM" id="MobiDB-lite"/>
    </source>
</evidence>
<dbReference type="InterPro" id="IPR046796">
    <property type="entry name" value="Transposase_32_dom"/>
</dbReference>
<comment type="caution">
    <text evidence="3">The sequence shown here is derived from an EMBL/GenBank/DDBJ whole genome shotgun (WGS) entry which is preliminary data.</text>
</comment>
<reference evidence="3 4" key="1">
    <citation type="journal article" date="2022" name="Nat. Genet.">
        <title>Improved pea reference genome and pan-genome highlight genomic features and evolutionary characteristics.</title>
        <authorList>
            <person name="Yang T."/>
            <person name="Liu R."/>
            <person name="Luo Y."/>
            <person name="Hu S."/>
            <person name="Wang D."/>
            <person name="Wang C."/>
            <person name="Pandey M.K."/>
            <person name="Ge S."/>
            <person name="Xu Q."/>
            <person name="Li N."/>
            <person name="Li G."/>
            <person name="Huang Y."/>
            <person name="Saxena R.K."/>
            <person name="Ji Y."/>
            <person name="Li M."/>
            <person name="Yan X."/>
            <person name="He Y."/>
            <person name="Liu Y."/>
            <person name="Wang X."/>
            <person name="Xiang C."/>
            <person name="Varshney R.K."/>
            <person name="Ding H."/>
            <person name="Gao S."/>
            <person name="Zong X."/>
        </authorList>
    </citation>
    <scope>NUCLEOTIDE SEQUENCE [LARGE SCALE GENOMIC DNA]</scope>
    <source>
        <strain evidence="3 4">cv. Zhongwan 6</strain>
    </source>
</reference>
<dbReference type="Pfam" id="PF20167">
    <property type="entry name" value="Transposase_32"/>
    <property type="match status" value="1"/>
</dbReference>
<sequence>MRYPLTTFIRGKEVSFIRDEINDYLENPLTLEEGEEYAYYKRVHRADWNIELVKEALIFPGRSYVVIALGLPVKFRRKDMNVNAQVLTTLLLYNIGPMSHTSSILIDTYCLLYYILDKRKVNVAQVIYNEIRMIASSGHRLGTRTLATLAFPRLIMGLCRRVGVAIPSVVHGTIEGIREPHVDHHLPTRDEFTSFVDWPRDKPFHFVGAAGGSNVGHAGNVEDESSKETVGLEEENDNNED</sequence>
<dbReference type="EMBL" id="JAMSHJ010000006">
    <property type="protein sequence ID" value="KAI5398327.1"/>
    <property type="molecule type" value="Genomic_DNA"/>
</dbReference>
<feature type="compositionally biased region" description="Acidic residues" evidence="1">
    <location>
        <begin position="221"/>
        <end position="241"/>
    </location>
</feature>
<evidence type="ECO:0000313" key="3">
    <source>
        <dbReference type="EMBL" id="KAI5398327.1"/>
    </source>
</evidence>
<organism evidence="3 4">
    <name type="scientific">Pisum sativum</name>
    <name type="common">Garden pea</name>
    <name type="synonym">Lathyrus oleraceus</name>
    <dbReference type="NCBI Taxonomy" id="3888"/>
    <lineage>
        <taxon>Eukaryota</taxon>
        <taxon>Viridiplantae</taxon>
        <taxon>Streptophyta</taxon>
        <taxon>Embryophyta</taxon>
        <taxon>Tracheophyta</taxon>
        <taxon>Spermatophyta</taxon>
        <taxon>Magnoliopsida</taxon>
        <taxon>eudicotyledons</taxon>
        <taxon>Gunneridae</taxon>
        <taxon>Pentapetalae</taxon>
        <taxon>rosids</taxon>
        <taxon>fabids</taxon>
        <taxon>Fabales</taxon>
        <taxon>Fabaceae</taxon>
        <taxon>Papilionoideae</taxon>
        <taxon>50 kb inversion clade</taxon>
        <taxon>NPAAA clade</taxon>
        <taxon>Hologalegina</taxon>
        <taxon>IRL clade</taxon>
        <taxon>Fabeae</taxon>
        <taxon>Lathyrus</taxon>
    </lineage>
</organism>